<evidence type="ECO:0000313" key="8">
    <source>
        <dbReference type="Proteomes" id="UP000887566"/>
    </source>
</evidence>
<dbReference type="InterPro" id="IPR017441">
    <property type="entry name" value="Protein_kinase_ATP_BS"/>
</dbReference>
<dbReference type="InterPro" id="IPR050122">
    <property type="entry name" value="RTK"/>
</dbReference>
<dbReference type="SUPFAM" id="SSF56112">
    <property type="entry name" value="Protein kinase-like (PK-like)"/>
    <property type="match status" value="1"/>
</dbReference>
<dbReference type="InterPro" id="IPR000719">
    <property type="entry name" value="Prot_kinase_dom"/>
</dbReference>
<dbReference type="PANTHER" id="PTHR24416">
    <property type="entry name" value="TYROSINE-PROTEIN KINASE RECEPTOR"/>
    <property type="match status" value="1"/>
</dbReference>
<evidence type="ECO:0000256" key="1">
    <source>
        <dbReference type="ARBA" id="ARBA00004167"/>
    </source>
</evidence>
<feature type="domain" description="Protein kinase" evidence="6">
    <location>
        <begin position="38"/>
        <end position="377"/>
    </location>
</feature>
<dbReference type="InterPro" id="IPR001304">
    <property type="entry name" value="C-type_lectin-like"/>
</dbReference>
<dbReference type="SMART" id="SM00034">
    <property type="entry name" value="CLECT"/>
    <property type="match status" value="1"/>
</dbReference>
<feature type="transmembrane region" description="Helical" evidence="5">
    <location>
        <begin position="322"/>
        <end position="346"/>
    </location>
</feature>
<comment type="catalytic activity">
    <reaction evidence="3">
        <text>L-tyrosyl-[protein] + ATP = O-phospho-L-tyrosyl-[protein] + ADP + H(+)</text>
        <dbReference type="Rhea" id="RHEA:10596"/>
        <dbReference type="Rhea" id="RHEA-COMP:10136"/>
        <dbReference type="Rhea" id="RHEA-COMP:20101"/>
        <dbReference type="ChEBI" id="CHEBI:15378"/>
        <dbReference type="ChEBI" id="CHEBI:30616"/>
        <dbReference type="ChEBI" id="CHEBI:46858"/>
        <dbReference type="ChEBI" id="CHEBI:61978"/>
        <dbReference type="ChEBI" id="CHEBI:456216"/>
        <dbReference type="EC" id="2.7.10.1"/>
    </reaction>
</comment>
<feature type="binding site" evidence="4">
    <location>
        <position position="70"/>
    </location>
    <ligand>
        <name>ATP</name>
        <dbReference type="ChEBI" id="CHEBI:30616"/>
    </ligand>
</feature>
<dbReference type="PRINTS" id="PR00109">
    <property type="entry name" value="TYRKINASE"/>
</dbReference>
<dbReference type="PROSITE" id="PS00107">
    <property type="entry name" value="PROTEIN_KINASE_ATP"/>
    <property type="match status" value="1"/>
</dbReference>
<evidence type="ECO:0000256" key="3">
    <source>
        <dbReference type="ARBA" id="ARBA00051243"/>
    </source>
</evidence>
<dbReference type="PANTHER" id="PTHR24416:SF602">
    <property type="entry name" value="PROTEIN VER-1-RELATED"/>
    <property type="match status" value="1"/>
</dbReference>
<dbReference type="SUPFAM" id="SSF56436">
    <property type="entry name" value="C-type lectin-like"/>
    <property type="match status" value="1"/>
</dbReference>
<dbReference type="InterPro" id="IPR020635">
    <property type="entry name" value="Tyr_kinase_cat_dom"/>
</dbReference>
<dbReference type="Gene3D" id="3.10.100.10">
    <property type="entry name" value="Mannose-Binding Protein A, subunit A"/>
    <property type="match status" value="1"/>
</dbReference>
<evidence type="ECO:0000313" key="9">
    <source>
        <dbReference type="WBParaSite" id="PSAMB.scaffold5845size18937.g27433.t1"/>
    </source>
</evidence>
<dbReference type="PROSITE" id="PS50041">
    <property type="entry name" value="C_TYPE_LECTIN_2"/>
    <property type="match status" value="1"/>
</dbReference>
<evidence type="ECO:0000256" key="5">
    <source>
        <dbReference type="SAM" id="Phobius"/>
    </source>
</evidence>
<dbReference type="CDD" id="cd00192">
    <property type="entry name" value="PTKc"/>
    <property type="match status" value="1"/>
</dbReference>
<dbReference type="PROSITE" id="PS00615">
    <property type="entry name" value="C_TYPE_LECTIN_1"/>
    <property type="match status" value="1"/>
</dbReference>
<evidence type="ECO:0000256" key="2">
    <source>
        <dbReference type="ARBA" id="ARBA00023157"/>
    </source>
</evidence>
<organism evidence="8 9">
    <name type="scientific">Plectus sambesii</name>
    <dbReference type="NCBI Taxonomy" id="2011161"/>
    <lineage>
        <taxon>Eukaryota</taxon>
        <taxon>Metazoa</taxon>
        <taxon>Ecdysozoa</taxon>
        <taxon>Nematoda</taxon>
        <taxon>Chromadorea</taxon>
        <taxon>Plectida</taxon>
        <taxon>Plectina</taxon>
        <taxon>Plectoidea</taxon>
        <taxon>Plectidae</taxon>
        <taxon>Plectus</taxon>
    </lineage>
</organism>
<dbReference type="GO" id="GO:0007169">
    <property type="term" value="P:cell surface receptor protein tyrosine kinase signaling pathway"/>
    <property type="evidence" value="ECO:0007669"/>
    <property type="project" value="TreeGrafter"/>
</dbReference>
<dbReference type="PROSITE" id="PS50011">
    <property type="entry name" value="PROTEIN_KINASE_DOM"/>
    <property type="match status" value="1"/>
</dbReference>
<dbReference type="GO" id="GO:0005524">
    <property type="term" value="F:ATP binding"/>
    <property type="evidence" value="ECO:0007669"/>
    <property type="project" value="UniProtKB-UniRule"/>
</dbReference>
<keyword evidence="4" id="KW-0067">ATP-binding</keyword>
<proteinExistence type="predicted"/>
<sequence>MENVYLDGYINFATLSCSDDLLSFLPWRQKLELDNKKLVRCELIGSGFYGNVYRGCLFKSNEPPRQVAIKTPKYDANITLEDLEKQRNSIRAEIKILDHIGTHVNVLNLYGAVTTSLKDFCMVTEYCLHRGLDVFLATRRDGFFDQICAQGTIGVSTKYSTINYKANFSAESLSNAQITTSDLLSFALQIGNGMDFLHRNKIIHRDLALRNILLTEDLIVKIADFGLSRKVKDDTYAKDTEPNLPFRWSAPEALTSKPTPIEADQWTFGILLWELFKLGAIPYDGKNQYDMLSYLNAGKRLDHPEYAPKELSIPQGIGYRKIYLVACIALLVGLIVATLVSAAHILPKSYQNHTLAITVAPTNQTTEMQSNQNHILAITVTSTHQTTQMPERKLVRVFVGDKDPELWDIKRILNNKTNARNETFPGNGRNYLIGNVEVNWTDAQRICQEWDGHLASVLDDNENQFISGRYKKNDYVWIGFHYNESKNAFEWTGGSSSSYVNWEQTPSEGHADKKRCAILRVHNKVKYMKWLNEKCTGKHKFICKQSK</sequence>
<dbReference type="PROSITE" id="PS00109">
    <property type="entry name" value="PROTEIN_KINASE_TYR"/>
    <property type="match status" value="1"/>
</dbReference>
<evidence type="ECO:0000259" key="7">
    <source>
        <dbReference type="PROSITE" id="PS50041"/>
    </source>
</evidence>
<feature type="domain" description="C-type lectin" evidence="7">
    <location>
        <begin position="426"/>
        <end position="544"/>
    </location>
</feature>
<dbReference type="InterPro" id="IPR016187">
    <property type="entry name" value="CTDL_fold"/>
</dbReference>
<reference evidence="9" key="1">
    <citation type="submission" date="2022-11" db="UniProtKB">
        <authorList>
            <consortium name="WormBaseParasite"/>
        </authorList>
    </citation>
    <scope>IDENTIFICATION</scope>
</reference>
<dbReference type="AlphaFoldDB" id="A0A914WZC5"/>
<dbReference type="SMART" id="SM00219">
    <property type="entry name" value="TyrKc"/>
    <property type="match status" value="1"/>
</dbReference>
<keyword evidence="8" id="KW-1185">Reference proteome</keyword>
<dbReference type="Pfam" id="PF00059">
    <property type="entry name" value="Lectin_C"/>
    <property type="match status" value="1"/>
</dbReference>
<keyword evidence="5" id="KW-0472">Membrane</keyword>
<dbReference type="WBParaSite" id="PSAMB.scaffold5845size18937.g27433.t1">
    <property type="protein sequence ID" value="PSAMB.scaffold5845size18937.g27433.t1"/>
    <property type="gene ID" value="PSAMB.scaffold5845size18937.g27433"/>
</dbReference>
<dbReference type="Pfam" id="PF07714">
    <property type="entry name" value="PK_Tyr_Ser-Thr"/>
    <property type="match status" value="1"/>
</dbReference>
<dbReference type="InterPro" id="IPR011009">
    <property type="entry name" value="Kinase-like_dom_sf"/>
</dbReference>
<protein>
    <submittedName>
        <fullName evidence="9">Uncharacterized protein</fullName>
    </submittedName>
</protein>
<dbReference type="GO" id="GO:0004714">
    <property type="term" value="F:transmembrane receptor protein tyrosine kinase activity"/>
    <property type="evidence" value="ECO:0007669"/>
    <property type="project" value="UniProtKB-EC"/>
</dbReference>
<comment type="subcellular location">
    <subcellularLocation>
        <location evidence="1">Membrane</location>
        <topology evidence="1">Single-pass membrane protein</topology>
    </subcellularLocation>
</comment>
<keyword evidence="5" id="KW-1133">Transmembrane helix</keyword>
<dbReference type="GO" id="GO:0043235">
    <property type="term" value="C:receptor complex"/>
    <property type="evidence" value="ECO:0007669"/>
    <property type="project" value="TreeGrafter"/>
</dbReference>
<name>A0A914WZC5_9BILA</name>
<keyword evidence="5" id="KW-0812">Transmembrane</keyword>
<dbReference type="GO" id="GO:0005886">
    <property type="term" value="C:plasma membrane"/>
    <property type="evidence" value="ECO:0007669"/>
    <property type="project" value="TreeGrafter"/>
</dbReference>
<dbReference type="InterPro" id="IPR001245">
    <property type="entry name" value="Ser-Thr/Tyr_kinase_cat_dom"/>
</dbReference>
<evidence type="ECO:0000259" key="6">
    <source>
        <dbReference type="PROSITE" id="PS50011"/>
    </source>
</evidence>
<dbReference type="Proteomes" id="UP000887566">
    <property type="component" value="Unplaced"/>
</dbReference>
<accession>A0A914WZC5</accession>
<dbReference type="InterPro" id="IPR008266">
    <property type="entry name" value="Tyr_kinase_AS"/>
</dbReference>
<dbReference type="InterPro" id="IPR018378">
    <property type="entry name" value="C-type_lectin_CS"/>
</dbReference>
<keyword evidence="2" id="KW-1015">Disulfide bond</keyword>
<evidence type="ECO:0000256" key="4">
    <source>
        <dbReference type="PROSITE-ProRule" id="PRU10141"/>
    </source>
</evidence>
<dbReference type="InterPro" id="IPR016186">
    <property type="entry name" value="C-type_lectin-like/link_sf"/>
</dbReference>
<dbReference type="Gene3D" id="1.10.510.10">
    <property type="entry name" value="Transferase(Phosphotransferase) domain 1"/>
    <property type="match status" value="1"/>
</dbReference>
<keyword evidence="4" id="KW-0547">Nucleotide-binding</keyword>
<dbReference type="Gene3D" id="3.30.200.20">
    <property type="entry name" value="Phosphorylase Kinase, domain 1"/>
    <property type="match status" value="1"/>
</dbReference>